<evidence type="ECO:0008006" key="3">
    <source>
        <dbReference type="Google" id="ProtNLM"/>
    </source>
</evidence>
<dbReference type="AlphaFoldDB" id="A0AAU7KYG1"/>
<organism evidence="2">
    <name type="scientific">Halomonas sp. H10-59</name>
    <dbReference type="NCBI Taxonomy" id="2950874"/>
    <lineage>
        <taxon>Bacteria</taxon>
        <taxon>Pseudomonadati</taxon>
        <taxon>Pseudomonadota</taxon>
        <taxon>Gammaproteobacteria</taxon>
        <taxon>Oceanospirillales</taxon>
        <taxon>Halomonadaceae</taxon>
        <taxon>Halomonas</taxon>
    </lineage>
</organism>
<evidence type="ECO:0000313" key="2">
    <source>
        <dbReference type="EMBL" id="XBO76434.1"/>
    </source>
</evidence>
<dbReference type="EMBL" id="CP098828">
    <property type="protein sequence ID" value="XBO76434.1"/>
    <property type="molecule type" value="Genomic_DNA"/>
</dbReference>
<feature type="chain" id="PRO_5043941394" description="Carboxypeptidase regulatory-like domain-containing protein" evidence="1">
    <location>
        <begin position="23"/>
        <end position="136"/>
    </location>
</feature>
<feature type="signal peptide" evidence="1">
    <location>
        <begin position="1"/>
        <end position="22"/>
    </location>
</feature>
<reference evidence="2" key="1">
    <citation type="submission" date="2022-06" db="EMBL/GenBank/DDBJ databases">
        <title>A novel DMS-producing enzyme.</title>
        <authorList>
            <person name="Zhang Y."/>
        </authorList>
    </citation>
    <scope>NUCLEOTIDE SEQUENCE</scope>
    <source>
        <strain evidence="2">H10-59</strain>
    </source>
</reference>
<proteinExistence type="predicted"/>
<gene>
    <name evidence="2" type="ORF">NFG57_06595</name>
</gene>
<accession>A0AAU7KYG1</accession>
<keyword evidence="1" id="KW-0732">Signal</keyword>
<dbReference type="RefSeq" id="WP_348815727.1">
    <property type="nucleotide sequence ID" value="NZ_CP098828.1"/>
</dbReference>
<name>A0AAU7KYG1_9GAMM</name>
<sequence>MKLWQHMMGVAVLAGVSLPVWAAQGHSQDAEILRQGVSATQQLRGAPVRYRLPIEEEGMIVVSSEHLASDSSQSMSIEGKLYSPAGQLVASDADNNGHFLLEEPVTPGNYELEVRGSVLGSANENSGRYSLHVGFE</sequence>
<protein>
    <recommendedName>
        <fullName evidence="3">Carboxypeptidase regulatory-like domain-containing protein</fullName>
    </recommendedName>
</protein>
<evidence type="ECO:0000256" key="1">
    <source>
        <dbReference type="SAM" id="SignalP"/>
    </source>
</evidence>